<dbReference type="GO" id="GO:0016758">
    <property type="term" value="F:hexosyltransferase activity"/>
    <property type="evidence" value="ECO:0007669"/>
    <property type="project" value="TreeGrafter"/>
</dbReference>
<keyword evidence="4" id="KW-0735">Signal-anchor</keyword>
<evidence type="ECO:0000313" key="7">
    <source>
        <dbReference type="Proteomes" id="UP001279734"/>
    </source>
</evidence>
<evidence type="ECO:0000256" key="3">
    <source>
        <dbReference type="ARBA" id="ARBA00022679"/>
    </source>
</evidence>
<dbReference type="GO" id="GO:0035252">
    <property type="term" value="F:UDP-xylosyltransferase activity"/>
    <property type="evidence" value="ECO:0007669"/>
    <property type="project" value="TreeGrafter"/>
</dbReference>
<dbReference type="PANTHER" id="PTHR31311">
    <property type="entry name" value="XYLOGLUCAN 6-XYLOSYLTRANSFERASE 5-RELATED-RELATED"/>
    <property type="match status" value="1"/>
</dbReference>
<dbReference type="EMBL" id="BSYO01000008">
    <property type="protein sequence ID" value="GMH08310.1"/>
    <property type="molecule type" value="Genomic_DNA"/>
</dbReference>
<keyword evidence="7" id="KW-1185">Reference proteome</keyword>
<dbReference type="PANTHER" id="PTHR31311:SF5">
    <property type="entry name" value="XYLOGLUCAN 6-XYLOSYLTRANSFERASE 2"/>
    <property type="match status" value="1"/>
</dbReference>
<gene>
    <name evidence="6" type="ORF">Nepgr_010150</name>
</gene>
<keyword evidence="3" id="KW-0808">Transferase</keyword>
<organism evidence="6 7">
    <name type="scientific">Nepenthes gracilis</name>
    <name type="common">Slender pitcher plant</name>
    <dbReference type="NCBI Taxonomy" id="150966"/>
    <lineage>
        <taxon>Eukaryota</taxon>
        <taxon>Viridiplantae</taxon>
        <taxon>Streptophyta</taxon>
        <taxon>Embryophyta</taxon>
        <taxon>Tracheophyta</taxon>
        <taxon>Spermatophyta</taxon>
        <taxon>Magnoliopsida</taxon>
        <taxon>eudicotyledons</taxon>
        <taxon>Gunneridae</taxon>
        <taxon>Pentapetalae</taxon>
        <taxon>Caryophyllales</taxon>
        <taxon>Nepenthaceae</taxon>
        <taxon>Nepenthes</taxon>
    </lineage>
</organism>
<protein>
    <submittedName>
        <fullName evidence="6">Uncharacterized protein</fullName>
    </submittedName>
</protein>
<sequence>MFTDMAFELPWERYRDSNIVMHGWNEMVYDQNNWIGLNMLGKRMQRDKWGGKVYLENAYYLHGYWGILVDRYEEMIHNYHPGFHDHRWPLEGVEKWAMGTVHFGCSGTHVSKGED</sequence>
<dbReference type="GO" id="GO:0009969">
    <property type="term" value="P:xyloglucan biosynthetic process"/>
    <property type="evidence" value="ECO:0007669"/>
    <property type="project" value="TreeGrafter"/>
</dbReference>
<comment type="subcellular location">
    <subcellularLocation>
        <location evidence="1">Golgi apparatus membrane</location>
        <topology evidence="1">Single-pass type II membrane protein</topology>
    </subcellularLocation>
</comment>
<comment type="caution">
    <text evidence="6">The sequence shown here is derived from an EMBL/GenBank/DDBJ whole genome shotgun (WGS) entry which is preliminary data.</text>
</comment>
<name>A0AAD3XL22_NEPGR</name>
<accession>A0AAD3XL22</accession>
<evidence type="ECO:0000256" key="2">
    <source>
        <dbReference type="ARBA" id="ARBA00022676"/>
    </source>
</evidence>
<evidence type="ECO:0000256" key="4">
    <source>
        <dbReference type="ARBA" id="ARBA00022968"/>
    </source>
</evidence>
<dbReference type="GO" id="GO:0005768">
    <property type="term" value="C:endosome"/>
    <property type="evidence" value="ECO:0007669"/>
    <property type="project" value="TreeGrafter"/>
</dbReference>
<evidence type="ECO:0000256" key="1">
    <source>
        <dbReference type="ARBA" id="ARBA00004323"/>
    </source>
</evidence>
<dbReference type="InterPro" id="IPR008630">
    <property type="entry name" value="Glyco_trans_34"/>
</dbReference>
<keyword evidence="5" id="KW-0333">Golgi apparatus</keyword>
<keyword evidence="2" id="KW-0328">Glycosyltransferase</keyword>
<evidence type="ECO:0000256" key="5">
    <source>
        <dbReference type="ARBA" id="ARBA00023034"/>
    </source>
</evidence>
<keyword evidence="4" id="KW-0812">Transmembrane</keyword>
<evidence type="ECO:0000313" key="6">
    <source>
        <dbReference type="EMBL" id="GMH08310.1"/>
    </source>
</evidence>
<dbReference type="GO" id="GO:0000139">
    <property type="term" value="C:Golgi membrane"/>
    <property type="evidence" value="ECO:0007669"/>
    <property type="project" value="UniProtKB-SubCell"/>
</dbReference>
<dbReference type="GO" id="GO:0005802">
    <property type="term" value="C:trans-Golgi network"/>
    <property type="evidence" value="ECO:0007669"/>
    <property type="project" value="TreeGrafter"/>
</dbReference>
<dbReference type="GO" id="GO:0033843">
    <property type="term" value="F:xyloglucan 6-xylosyltransferase activity"/>
    <property type="evidence" value="ECO:0007669"/>
    <property type="project" value="TreeGrafter"/>
</dbReference>
<proteinExistence type="predicted"/>
<dbReference type="Proteomes" id="UP001279734">
    <property type="component" value="Unassembled WGS sequence"/>
</dbReference>
<dbReference type="AlphaFoldDB" id="A0AAD3XL22"/>
<reference evidence="6" key="1">
    <citation type="submission" date="2023-05" db="EMBL/GenBank/DDBJ databases">
        <title>Nepenthes gracilis genome sequencing.</title>
        <authorList>
            <person name="Fukushima K."/>
        </authorList>
    </citation>
    <scope>NUCLEOTIDE SEQUENCE</scope>
    <source>
        <strain evidence="6">SING2019-196</strain>
    </source>
</reference>